<organism evidence="5 6">
    <name type="scientific">Candidatus Solincola sediminis</name>
    <dbReference type="NCBI Taxonomy" id="1797199"/>
    <lineage>
        <taxon>Bacteria</taxon>
        <taxon>Bacillati</taxon>
        <taxon>Actinomycetota</taxon>
        <taxon>Candidatus Geothermincolia</taxon>
        <taxon>Candidatus Geothermincolales</taxon>
        <taxon>Candidatus Geothermincolaceae</taxon>
        <taxon>Candidatus Solincola</taxon>
    </lineage>
</organism>
<gene>
    <name evidence="5" type="ORF">A2Y75_02465</name>
</gene>
<feature type="domain" description="HTH tetR-type" evidence="4">
    <location>
        <begin position="119"/>
        <end position="179"/>
    </location>
</feature>
<dbReference type="GO" id="GO:0003677">
    <property type="term" value="F:DNA binding"/>
    <property type="evidence" value="ECO:0007669"/>
    <property type="project" value="UniProtKB-UniRule"/>
</dbReference>
<dbReference type="AlphaFoldDB" id="A0A1F2WTW2"/>
<feature type="DNA-binding region" description="H-T-H motif" evidence="2">
    <location>
        <begin position="142"/>
        <end position="161"/>
    </location>
</feature>
<protein>
    <recommendedName>
        <fullName evidence="7">HTH merR-type domain-containing protein</fullName>
    </recommendedName>
</protein>
<dbReference type="InterPro" id="IPR001647">
    <property type="entry name" value="HTH_TetR"/>
</dbReference>
<keyword evidence="1 2" id="KW-0238">DNA-binding</keyword>
<dbReference type="Gene3D" id="1.10.1660.10">
    <property type="match status" value="1"/>
</dbReference>
<evidence type="ECO:0000313" key="5">
    <source>
        <dbReference type="EMBL" id="OFW60166.1"/>
    </source>
</evidence>
<dbReference type="STRING" id="1797197.A2Y75_02465"/>
<dbReference type="Gene3D" id="1.10.357.10">
    <property type="entry name" value="Tetracycline Repressor, domain 2"/>
    <property type="match status" value="1"/>
</dbReference>
<dbReference type="InterPro" id="IPR041490">
    <property type="entry name" value="KstR2_TetR_C"/>
</dbReference>
<comment type="caution">
    <text evidence="5">The sequence shown here is derived from an EMBL/GenBank/DDBJ whole genome shotgun (WGS) entry which is preliminary data.</text>
</comment>
<dbReference type="Pfam" id="PF17932">
    <property type="entry name" value="TetR_C_24"/>
    <property type="match status" value="1"/>
</dbReference>
<dbReference type="Proteomes" id="UP000177876">
    <property type="component" value="Unassembled WGS sequence"/>
</dbReference>
<dbReference type="InterPro" id="IPR036271">
    <property type="entry name" value="Tet_transcr_reg_TetR-rel_C_sf"/>
</dbReference>
<evidence type="ECO:0000259" key="3">
    <source>
        <dbReference type="PROSITE" id="PS50937"/>
    </source>
</evidence>
<evidence type="ECO:0000256" key="1">
    <source>
        <dbReference type="ARBA" id="ARBA00023125"/>
    </source>
</evidence>
<evidence type="ECO:0008006" key="7">
    <source>
        <dbReference type="Google" id="ProtNLM"/>
    </source>
</evidence>
<dbReference type="PANTHER" id="PTHR43479:SF11">
    <property type="entry name" value="ACREF_ENVCD OPERON REPRESSOR-RELATED"/>
    <property type="match status" value="1"/>
</dbReference>
<accession>A0A1F2WTW2</accession>
<dbReference type="InterPro" id="IPR009057">
    <property type="entry name" value="Homeodomain-like_sf"/>
</dbReference>
<dbReference type="Pfam" id="PF00440">
    <property type="entry name" value="TetR_N"/>
    <property type="match status" value="1"/>
</dbReference>
<dbReference type="PROSITE" id="PS50937">
    <property type="entry name" value="HTH_MERR_2"/>
    <property type="match status" value="1"/>
</dbReference>
<dbReference type="SUPFAM" id="SSF48498">
    <property type="entry name" value="Tetracyclin repressor-like, C-terminal domain"/>
    <property type="match status" value="1"/>
</dbReference>
<dbReference type="PROSITE" id="PS50977">
    <property type="entry name" value="HTH_TETR_2"/>
    <property type="match status" value="1"/>
</dbReference>
<dbReference type="PRINTS" id="PR00455">
    <property type="entry name" value="HTHTETR"/>
</dbReference>
<evidence type="ECO:0000313" key="6">
    <source>
        <dbReference type="Proteomes" id="UP000177876"/>
    </source>
</evidence>
<proteinExistence type="predicted"/>
<dbReference type="Gene3D" id="1.10.10.60">
    <property type="entry name" value="Homeodomain-like"/>
    <property type="match status" value="1"/>
</dbReference>
<dbReference type="GO" id="GO:0006355">
    <property type="term" value="P:regulation of DNA-templated transcription"/>
    <property type="evidence" value="ECO:0007669"/>
    <property type="project" value="InterPro"/>
</dbReference>
<name>A0A1F2WTW2_9ACTN</name>
<dbReference type="EMBL" id="MELK01000006">
    <property type="protein sequence ID" value="OFW60166.1"/>
    <property type="molecule type" value="Genomic_DNA"/>
</dbReference>
<dbReference type="PANTHER" id="PTHR43479">
    <property type="entry name" value="ACREF/ENVCD OPERON REPRESSOR-RELATED"/>
    <property type="match status" value="1"/>
</dbReference>
<dbReference type="InterPro" id="IPR009061">
    <property type="entry name" value="DNA-bd_dom_put_sf"/>
</dbReference>
<reference evidence="5 6" key="1">
    <citation type="journal article" date="2016" name="Nat. Commun.">
        <title>Thousands of microbial genomes shed light on interconnected biogeochemical processes in an aquifer system.</title>
        <authorList>
            <person name="Anantharaman K."/>
            <person name="Brown C.T."/>
            <person name="Hug L.A."/>
            <person name="Sharon I."/>
            <person name="Castelle C.J."/>
            <person name="Probst A.J."/>
            <person name="Thomas B.C."/>
            <person name="Singh A."/>
            <person name="Wilkins M.J."/>
            <person name="Karaoz U."/>
            <person name="Brodie E.L."/>
            <person name="Williams K.H."/>
            <person name="Hubbard S.S."/>
            <person name="Banfield J.F."/>
        </authorList>
    </citation>
    <scope>NUCLEOTIDE SEQUENCE [LARGE SCALE GENOMIC DNA]</scope>
</reference>
<sequence length="306" mass="34703">MQNKELKPPKKQRQAHPGSLLKVSQISKATGVSTSAINYYVRIGLLPQPIKTHKNMAYYDSSYIQMINYIKRLQLQKHLPLDQIKEIMHKKVRIWEEMGNNVSGNAESFFESDTDAVVGDGRKRIIEAATMLFARQGYFGTGEDDIVKQARVSMGEFYEMYSGKEDLLLAIAEEGVRLFRDRVSVEIASIPDMLERIRIAIPVAFQIILENREIYTLFLEGSVLADVAYDRRLLQITASIAKDLKATIARGVRDGTIRQVNPAVTANAIIGQLVRLANYWVEDPMKHNIGEITRESVEFMTRALKP</sequence>
<evidence type="ECO:0000256" key="2">
    <source>
        <dbReference type="PROSITE-ProRule" id="PRU00335"/>
    </source>
</evidence>
<feature type="domain" description="HTH merR-type" evidence="3">
    <location>
        <begin position="20"/>
        <end position="90"/>
    </location>
</feature>
<evidence type="ECO:0000259" key="4">
    <source>
        <dbReference type="PROSITE" id="PS50977"/>
    </source>
</evidence>
<dbReference type="InterPro" id="IPR050624">
    <property type="entry name" value="HTH-type_Tx_Regulator"/>
</dbReference>
<dbReference type="SUPFAM" id="SSF46955">
    <property type="entry name" value="Putative DNA-binding domain"/>
    <property type="match status" value="1"/>
</dbReference>
<dbReference type="InterPro" id="IPR000551">
    <property type="entry name" value="MerR-type_HTH_dom"/>
</dbReference>
<dbReference type="Pfam" id="PF13411">
    <property type="entry name" value="MerR_1"/>
    <property type="match status" value="1"/>
</dbReference>
<dbReference type="SUPFAM" id="SSF46689">
    <property type="entry name" value="Homeodomain-like"/>
    <property type="match status" value="1"/>
</dbReference>
<dbReference type="SMART" id="SM00422">
    <property type="entry name" value="HTH_MERR"/>
    <property type="match status" value="1"/>
</dbReference>